<dbReference type="AlphaFoldDB" id="A0A9P0HRW8"/>
<dbReference type="Proteomes" id="UP001152798">
    <property type="component" value="Chromosome 7"/>
</dbReference>
<proteinExistence type="predicted"/>
<keyword evidence="2" id="KW-1185">Reference proteome</keyword>
<protein>
    <submittedName>
        <fullName evidence="1">Uncharacterized protein</fullName>
    </submittedName>
</protein>
<evidence type="ECO:0000313" key="1">
    <source>
        <dbReference type="EMBL" id="CAH1407896.1"/>
    </source>
</evidence>
<dbReference type="EMBL" id="OV725083">
    <property type="protein sequence ID" value="CAH1407896.1"/>
    <property type="molecule type" value="Genomic_DNA"/>
</dbReference>
<evidence type="ECO:0000313" key="2">
    <source>
        <dbReference type="Proteomes" id="UP001152798"/>
    </source>
</evidence>
<gene>
    <name evidence="1" type="ORF">NEZAVI_LOCUS15520</name>
</gene>
<organism evidence="1 2">
    <name type="scientific">Nezara viridula</name>
    <name type="common">Southern green stink bug</name>
    <name type="synonym">Cimex viridulus</name>
    <dbReference type="NCBI Taxonomy" id="85310"/>
    <lineage>
        <taxon>Eukaryota</taxon>
        <taxon>Metazoa</taxon>
        <taxon>Ecdysozoa</taxon>
        <taxon>Arthropoda</taxon>
        <taxon>Hexapoda</taxon>
        <taxon>Insecta</taxon>
        <taxon>Pterygota</taxon>
        <taxon>Neoptera</taxon>
        <taxon>Paraneoptera</taxon>
        <taxon>Hemiptera</taxon>
        <taxon>Heteroptera</taxon>
        <taxon>Panheteroptera</taxon>
        <taxon>Pentatomomorpha</taxon>
        <taxon>Pentatomoidea</taxon>
        <taxon>Pentatomidae</taxon>
        <taxon>Pentatominae</taxon>
        <taxon>Nezara</taxon>
    </lineage>
</organism>
<sequence>MQGAAPQLVTNARADCVRALLTRGYFSSLNHADWAAPHLLRWTGFRLANVSRRMDLTGSTRFTISGKDWFGPPQPLQIMNRQEVLYHPEVHHSRGTS</sequence>
<reference evidence="1" key="1">
    <citation type="submission" date="2022-01" db="EMBL/GenBank/DDBJ databases">
        <authorList>
            <person name="King R."/>
        </authorList>
    </citation>
    <scope>NUCLEOTIDE SEQUENCE</scope>
</reference>
<accession>A0A9P0HRW8</accession>
<name>A0A9P0HRW8_NEZVI</name>